<keyword evidence="1" id="KW-0812">Transmembrane</keyword>
<keyword evidence="1" id="KW-1133">Transmembrane helix</keyword>
<protein>
    <submittedName>
        <fullName evidence="2">Uncharacterized protein</fullName>
    </submittedName>
</protein>
<reference evidence="2" key="1">
    <citation type="submission" date="2018-11" db="EMBL/GenBank/DDBJ databases">
        <authorList>
            <consortium name="Genoscope - CEA"/>
            <person name="William W."/>
        </authorList>
    </citation>
    <scope>NUCLEOTIDE SEQUENCE</scope>
</reference>
<name>A0A3P6HCK2_BRAOL</name>
<dbReference type="AlphaFoldDB" id="A0A3P6HCK2"/>
<organism evidence="2">
    <name type="scientific">Brassica oleracea</name>
    <name type="common">Wild cabbage</name>
    <dbReference type="NCBI Taxonomy" id="3712"/>
    <lineage>
        <taxon>Eukaryota</taxon>
        <taxon>Viridiplantae</taxon>
        <taxon>Streptophyta</taxon>
        <taxon>Embryophyta</taxon>
        <taxon>Tracheophyta</taxon>
        <taxon>Spermatophyta</taxon>
        <taxon>Magnoliopsida</taxon>
        <taxon>eudicotyledons</taxon>
        <taxon>Gunneridae</taxon>
        <taxon>Pentapetalae</taxon>
        <taxon>rosids</taxon>
        <taxon>malvids</taxon>
        <taxon>Brassicales</taxon>
        <taxon>Brassicaceae</taxon>
        <taxon>Brassiceae</taxon>
        <taxon>Brassica</taxon>
    </lineage>
</organism>
<gene>
    <name evidence="2" type="ORF">BOLSC44T60860H</name>
</gene>
<dbReference type="EMBL" id="LR031904">
    <property type="protein sequence ID" value="VDD65632.1"/>
    <property type="molecule type" value="Genomic_DNA"/>
</dbReference>
<evidence type="ECO:0000313" key="2">
    <source>
        <dbReference type="EMBL" id="VDD65632.1"/>
    </source>
</evidence>
<evidence type="ECO:0000256" key="1">
    <source>
        <dbReference type="SAM" id="Phobius"/>
    </source>
</evidence>
<feature type="transmembrane region" description="Helical" evidence="1">
    <location>
        <begin position="25"/>
        <end position="44"/>
    </location>
</feature>
<proteinExistence type="predicted"/>
<sequence length="53" mass="6264">MVLQNANYLNMFVSPEKAKGQQVKFYYNYLKCVWITSFFGWVWLDYSSSAPIS</sequence>
<accession>A0A3P6HCK2</accession>
<keyword evidence="1" id="KW-0472">Membrane</keyword>